<dbReference type="InterPro" id="IPR009231">
    <property type="entry name" value="Chloride_chnl_CLIC-like"/>
</dbReference>
<proteinExistence type="inferred from homology"/>
<dbReference type="GO" id="GO:0005783">
    <property type="term" value="C:endoplasmic reticulum"/>
    <property type="evidence" value="ECO:0007669"/>
    <property type="project" value="TreeGrafter"/>
</dbReference>
<dbReference type="Proteomes" id="UP000038045">
    <property type="component" value="Unplaced"/>
</dbReference>
<sequence length="179" mass="20726">MAAMNLNDNLEDACRSKGTFFESFFNYFQIFQLTKSKSECLMRHEDMLISPFSEINILSVIVKVLTSAIFTPLSVFGQQSNEFYNEYFRDTTLPLFLVKFTILILVIMLGFFYLSNFQISTWFWTFGPSKVPREIQGPKEKIKEIFIKEKEPLKALGSSQGDKNKSKSPVLKKRKLSLT</sequence>
<reference evidence="10" key="1">
    <citation type="submission" date="2017-02" db="UniProtKB">
        <authorList>
            <consortium name="WormBaseParasite"/>
        </authorList>
    </citation>
    <scope>IDENTIFICATION</scope>
</reference>
<keyword evidence="5 8" id="KW-1133">Transmembrane helix</keyword>
<feature type="transmembrane region" description="Helical" evidence="8">
    <location>
        <begin position="55"/>
        <end position="76"/>
    </location>
</feature>
<evidence type="ECO:0000256" key="3">
    <source>
        <dbReference type="ARBA" id="ARBA00015571"/>
    </source>
</evidence>
<evidence type="ECO:0000256" key="5">
    <source>
        <dbReference type="ARBA" id="ARBA00022989"/>
    </source>
</evidence>
<dbReference type="GO" id="GO:0016020">
    <property type="term" value="C:membrane"/>
    <property type="evidence" value="ECO:0007669"/>
    <property type="project" value="UniProtKB-SubCell"/>
</dbReference>
<evidence type="ECO:0000313" key="9">
    <source>
        <dbReference type="Proteomes" id="UP000038045"/>
    </source>
</evidence>
<accession>A0A0N4ZRW4</accession>
<feature type="transmembrane region" description="Helical" evidence="8">
    <location>
        <begin position="96"/>
        <end position="114"/>
    </location>
</feature>
<evidence type="ECO:0000256" key="6">
    <source>
        <dbReference type="ARBA" id="ARBA00023136"/>
    </source>
</evidence>
<dbReference type="PANTHER" id="PTHR34093:SF1">
    <property type="entry name" value="CHLORIDE CHANNEL CLIC-LIKE PROTEIN 1"/>
    <property type="match status" value="1"/>
</dbReference>
<evidence type="ECO:0000256" key="2">
    <source>
        <dbReference type="ARBA" id="ARBA00005944"/>
    </source>
</evidence>
<evidence type="ECO:0000256" key="4">
    <source>
        <dbReference type="ARBA" id="ARBA00022692"/>
    </source>
</evidence>
<comment type="similarity">
    <text evidence="2">Belongs to the chloride channel MCLC family.</text>
</comment>
<protein>
    <recommendedName>
        <fullName evidence="3">Chloride channel CLIC-like protein 1</fullName>
    </recommendedName>
</protein>
<name>A0A0N4ZRW4_PARTI</name>
<dbReference type="AlphaFoldDB" id="A0A0N4ZRW4"/>
<comment type="subcellular location">
    <subcellularLocation>
        <location evidence="1">Membrane</location>
        <topology evidence="1">Multi-pass membrane protein</topology>
    </subcellularLocation>
</comment>
<evidence type="ECO:0000256" key="8">
    <source>
        <dbReference type="SAM" id="Phobius"/>
    </source>
</evidence>
<dbReference type="WBParaSite" id="PTRK_0001124700.1">
    <property type="protein sequence ID" value="PTRK_0001124700.1"/>
    <property type="gene ID" value="PTRK_0001124700"/>
</dbReference>
<organism evidence="9 10">
    <name type="scientific">Parastrongyloides trichosuri</name>
    <name type="common">Possum-specific nematode worm</name>
    <dbReference type="NCBI Taxonomy" id="131310"/>
    <lineage>
        <taxon>Eukaryota</taxon>
        <taxon>Metazoa</taxon>
        <taxon>Ecdysozoa</taxon>
        <taxon>Nematoda</taxon>
        <taxon>Chromadorea</taxon>
        <taxon>Rhabditida</taxon>
        <taxon>Tylenchina</taxon>
        <taxon>Panagrolaimomorpha</taxon>
        <taxon>Strongyloidoidea</taxon>
        <taxon>Strongyloididae</taxon>
        <taxon>Parastrongyloides</taxon>
    </lineage>
</organism>
<evidence type="ECO:0000256" key="1">
    <source>
        <dbReference type="ARBA" id="ARBA00004141"/>
    </source>
</evidence>
<evidence type="ECO:0000313" key="10">
    <source>
        <dbReference type="WBParaSite" id="PTRK_0001124700.1"/>
    </source>
</evidence>
<dbReference type="PANTHER" id="PTHR34093">
    <property type="entry name" value="CHLORIDE CHANNEL CLIC-LIKE PROTEIN 1"/>
    <property type="match status" value="1"/>
</dbReference>
<dbReference type="GO" id="GO:0005254">
    <property type="term" value="F:chloride channel activity"/>
    <property type="evidence" value="ECO:0007669"/>
    <property type="project" value="TreeGrafter"/>
</dbReference>
<feature type="region of interest" description="Disordered" evidence="7">
    <location>
        <begin position="156"/>
        <end position="179"/>
    </location>
</feature>
<evidence type="ECO:0000256" key="7">
    <source>
        <dbReference type="SAM" id="MobiDB-lite"/>
    </source>
</evidence>
<keyword evidence="4 8" id="KW-0812">Transmembrane</keyword>
<dbReference type="STRING" id="131310.A0A0N4ZRW4"/>
<feature type="compositionally biased region" description="Basic residues" evidence="7">
    <location>
        <begin position="170"/>
        <end position="179"/>
    </location>
</feature>
<keyword evidence="9" id="KW-1185">Reference proteome</keyword>
<keyword evidence="6 8" id="KW-0472">Membrane</keyword>